<organism evidence="2 3">
    <name type="scientific">Meira miltonrushii</name>
    <dbReference type="NCBI Taxonomy" id="1280837"/>
    <lineage>
        <taxon>Eukaryota</taxon>
        <taxon>Fungi</taxon>
        <taxon>Dikarya</taxon>
        <taxon>Basidiomycota</taxon>
        <taxon>Ustilaginomycotina</taxon>
        <taxon>Exobasidiomycetes</taxon>
        <taxon>Exobasidiales</taxon>
        <taxon>Brachybasidiaceae</taxon>
        <taxon>Meira</taxon>
    </lineage>
</organism>
<gene>
    <name evidence="2" type="ORF">FA14DRAFT_175764</name>
</gene>
<keyword evidence="1" id="KW-0472">Membrane</keyword>
<keyword evidence="3" id="KW-1185">Reference proteome</keyword>
<evidence type="ECO:0000313" key="2">
    <source>
        <dbReference type="EMBL" id="PWN36434.1"/>
    </source>
</evidence>
<accession>A0A316VGM3</accession>
<reference evidence="2 3" key="1">
    <citation type="journal article" date="2018" name="Mol. Biol. Evol.">
        <title>Broad Genomic Sampling Reveals a Smut Pathogenic Ancestry of the Fungal Clade Ustilaginomycotina.</title>
        <authorList>
            <person name="Kijpornyongpan T."/>
            <person name="Mondo S.J."/>
            <person name="Barry K."/>
            <person name="Sandor L."/>
            <person name="Lee J."/>
            <person name="Lipzen A."/>
            <person name="Pangilinan J."/>
            <person name="LaButti K."/>
            <person name="Hainaut M."/>
            <person name="Henrissat B."/>
            <person name="Grigoriev I.V."/>
            <person name="Spatafora J.W."/>
            <person name="Aime M.C."/>
        </authorList>
    </citation>
    <scope>NUCLEOTIDE SEQUENCE [LARGE SCALE GENOMIC DNA]</scope>
    <source>
        <strain evidence="2 3">MCA 3882</strain>
    </source>
</reference>
<keyword evidence="1" id="KW-0812">Transmembrane</keyword>
<dbReference type="RefSeq" id="XP_025356736.1">
    <property type="nucleotide sequence ID" value="XM_025500602.1"/>
</dbReference>
<dbReference type="InParanoid" id="A0A316VGM3"/>
<proteinExistence type="predicted"/>
<dbReference type="GeneID" id="37022383"/>
<evidence type="ECO:0000256" key="1">
    <source>
        <dbReference type="SAM" id="Phobius"/>
    </source>
</evidence>
<dbReference type="Proteomes" id="UP000245771">
    <property type="component" value="Unassembled WGS sequence"/>
</dbReference>
<dbReference type="EMBL" id="KZ819602">
    <property type="protein sequence ID" value="PWN36434.1"/>
    <property type="molecule type" value="Genomic_DNA"/>
</dbReference>
<feature type="transmembrane region" description="Helical" evidence="1">
    <location>
        <begin position="6"/>
        <end position="24"/>
    </location>
</feature>
<protein>
    <submittedName>
        <fullName evidence="2">Uncharacterized protein</fullName>
    </submittedName>
</protein>
<dbReference type="AlphaFoldDB" id="A0A316VGM3"/>
<keyword evidence="1" id="KW-1133">Transmembrane helix</keyword>
<sequence length="112" mass="12055">MIIHGNVVVVVGIVVGITTGLAAYQITTGFRSRKNQCYVAKPIDLTFTATENIQRICHAASIGHAEVQPGKIVVTKHYNALDRVHLGQEVKLVATLSYNDNDSPCKPAGITL</sequence>
<evidence type="ECO:0000313" key="3">
    <source>
        <dbReference type="Proteomes" id="UP000245771"/>
    </source>
</evidence>
<name>A0A316VGM3_9BASI</name>